<dbReference type="GO" id="GO:0016020">
    <property type="term" value="C:membrane"/>
    <property type="evidence" value="ECO:0007669"/>
    <property type="project" value="TreeGrafter"/>
</dbReference>
<keyword evidence="1" id="KW-0472">Membrane</keyword>
<feature type="transmembrane region" description="Helical" evidence="1">
    <location>
        <begin position="167"/>
        <end position="188"/>
    </location>
</feature>
<dbReference type="PANTHER" id="PTHR12242:SF38">
    <property type="entry name" value="TRANSMEMBRANE PROTEIN"/>
    <property type="match status" value="1"/>
</dbReference>
<dbReference type="AlphaFoldDB" id="A0AAV7FHM4"/>
<dbReference type="Proteomes" id="UP000825729">
    <property type="component" value="Unassembled WGS sequence"/>
</dbReference>
<feature type="transmembrane region" description="Helical" evidence="1">
    <location>
        <begin position="390"/>
        <end position="417"/>
    </location>
</feature>
<feature type="transmembrane region" description="Helical" evidence="1">
    <location>
        <begin position="328"/>
        <end position="353"/>
    </location>
</feature>
<name>A0AAV7FHM4_ARIFI</name>
<feature type="transmembrane region" description="Helical" evidence="1">
    <location>
        <begin position="429"/>
        <end position="448"/>
    </location>
</feature>
<protein>
    <submittedName>
        <fullName evidence="2">Uncharacterized protein</fullName>
    </submittedName>
</protein>
<organism evidence="2 3">
    <name type="scientific">Aristolochia fimbriata</name>
    <name type="common">White veined hardy Dutchman's pipe vine</name>
    <dbReference type="NCBI Taxonomy" id="158543"/>
    <lineage>
        <taxon>Eukaryota</taxon>
        <taxon>Viridiplantae</taxon>
        <taxon>Streptophyta</taxon>
        <taxon>Embryophyta</taxon>
        <taxon>Tracheophyta</taxon>
        <taxon>Spermatophyta</taxon>
        <taxon>Magnoliopsida</taxon>
        <taxon>Magnoliidae</taxon>
        <taxon>Piperales</taxon>
        <taxon>Aristolochiaceae</taxon>
        <taxon>Aristolochia</taxon>
    </lineage>
</organism>
<proteinExistence type="predicted"/>
<gene>
    <name evidence="2" type="ORF">H6P81_004404</name>
</gene>
<keyword evidence="1" id="KW-0812">Transmembrane</keyword>
<feature type="transmembrane region" description="Helical" evidence="1">
    <location>
        <begin position="240"/>
        <end position="261"/>
    </location>
</feature>
<dbReference type="EMBL" id="JAINDJ010000002">
    <property type="protein sequence ID" value="KAG9459896.1"/>
    <property type="molecule type" value="Genomic_DNA"/>
</dbReference>
<accession>A0AAV7FHM4</accession>
<keyword evidence="1" id="KW-1133">Transmembrane helix</keyword>
<dbReference type="PANTHER" id="PTHR12242">
    <property type="entry name" value="OS02G0130600 PROTEIN-RELATED"/>
    <property type="match status" value="1"/>
</dbReference>
<feature type="transmembrane region" description="Helical" evidence="1">
    <location>
        <begin position="81"/>
        <end position="105"/>
    </location>
</feature>
<feature type="transmembrane region" description="Helical" evidence="1">
    <location>
        <begin position="209"/>
        <end position="228"/>
    </location>
</feature>
<comment type="caution">
    <text evidence="2">The sequence shown here is derived from an EMBL/GenBank/DDBJ whole genome shotgun (WGS) entry which is preliminary data.</text>
</comment>
<evidence type="ECO:0000256" key="1">
    <source>
        <dbReference type="SAM" id="Phobius"/>
    </source>
</evidence>
<feature type="transmembrane region" description="Helical" evidence="1">
    <location>
        <begin position="6"/>
        <end position="28"/>
    </location>
</feature>
<sequence>MALEIHWYDVVCFAIIAGAVLASVWVLFRREGAGKGREGSKYSTRSMLPLLGGETSPEDPGDVAAAGRRLWTSCWRWMDPVWLLGLRAVSAAVMALLLACDIARYDATIFVYYTDWKALNNLLCDTLLFDLCFFGEERGNLIIEGNSYSGVKMAADDEIGLQYWLRWQVPLCALIFIVPAIVAVAFVLRERRVPMSSDGLWMPCWKRLHPFWLLGYRLLVFFLMSYILVRMVAVRGIFEFYFYTQWTFALVIVYFALGAAISAHGCWKLSKHHIHKEEEGPFLSSDLDENTPSLPFTINNVNDSKLPSQGQQHEKQRVAGFWGYLMQILYQTCAGAVVLTDVVFWCIIVPFLTNEHFKLNMLMGCMHSLNFVFLLLDTACNSLPFPLFRLAYFVLWSCLYVIFQWVLHACGFTWWPYPFLELATPWAPAWYLCLALIHIPCYGFYLIIVKAKHSLFPQLFPNAYIRSA</sequence>
<evidence type="ECO:0000313" key="3">
    <source>
        <dbReference type="Proteomes" id="UP000825729"/>
    </source>
</evidence>
<keyword evidence="3" id="KW-1185">Reference proteome</keyword>
<feature type="transmembrane region" description="Helical" evidence="1">
    <location>
        <begin position="359"/>
        <end position="378"/>
    </location>
</feature>
<evidence type="ECO:0000313" key="2">
    <source>
        <dbReference type="EMBL" id="KAG9459896.1"/>
    </source>
</evidence>
<reference evidence="2 3" key="1">
    <citation type="submission" date="2021-07" db="EMBL/GenBank/DDBJ databases">
        <title>The Aristolochia fimbriata genome: insights into angiosperm evolution, floral development and chemical biosynthesis.</title>
        <authorList>
            <person name="Jiao Y."/>
        </authorList>
    </citation>
    <scope>NUCLEOTIDE SEQUENCE [LARGE SCALE GENOMIC DNA]</scope>
    <source>
        <strain evidence="2">IBCAS-2021</strain>
        <tissue evidence="2">Leaf</tissue>
    </source>
</reference>